<dbReference type="InterPro" id="IPR050183">
    <property type="entry name" value="DsbB"/>
</dbReference>
<dbReference type="AlphaFoldDB" id="A4A9H0"/>
<evidence type="ECO:0000256" key="7">
    <source>
        <dbReference type="ARBA" id="ARBA00022982"/>
    </source>
</evidence>
<keyword evidence="5" id="KW-0997">Cell inner membrane</keyword>
<dbReference type="InterPro" id="IPR022920">
    <property type="entry name" value="Disulphide_bond_form_DsbB"/>
</dbReference>
<dbReference type="Gene3D" id="1.20.1550.10">
    <property type="entry name" value="DsbB-like"/>
    <property type="match status" value="1"/>
</dbReference>
<protein>
    <recommendedName>
        <fullName evidence="14">Disulfide bond formation protein B</fullName>
    </recommendedName>
    <alternativeName>
        <fullName evidence="14">Disulfide oxidoreductase</fullName>
    </alternativeName>
</protein>
<dbReference type="GO" id="GO:0006457">
    <property type="term" value="P:protein folding"/>
    <property type="evidence" value="ECO:0007669"/>
    <property type="project" value="InterPro"/>
</dbReference>
<evidence type="ECO:0000256" key="9">
    <source>
        <dbReference type="ARBA" id="ARBA00023002"/>
    </source>
</evidence>
<evidence type="ECO:0000256" key="6">
    <source>
        <dbReference type="ARBA" id="ARBA00022692"/>
    </source>
</evidence>
<accession>A4A9H0</accession>
<dbReference type="InterPro" id="IPR023380">
    <property type="entry name" value="DsbB-like_sf"/>
</dbReference>
<evidence type="ECO:0000256" key="14">
    <source>
        <dbReference type="HAMAP-Rule" id="MF_00286"/>
    </source>
</evidence>
<feature type="topological domain" description="Cytoplasmic" evidence="14">
    <location>
        <begin position="164"/>
        <end position="165"/>
    </location>
</feature>
<keyword evidence="11 14" id="KW-1015">Disulfide bond</keyword>
<dbReference type="Proteomes" id="UP000019205">
    <property type="component" value="Chromosome"/>
</dbReference>
<dbReference type="PANTHER" id="PTHR36570:SF3">
    <property type="entry name" value="DISULFIDE BOND FORMATION PROTEIN B"/>
    <property type="match status" value="1"/>
</dbReference>
<keyword evidence="13 14" id="KW-0676">Redox-active center</keyword>
<feature type="disulfide bond" description="Redox-active" evidence="14">
    <location>
        <begin position="38"/>
        <end position="41"/>
    </location>
</feature>
<dbReference type="RefSeq" id="WP_008293855.1">
    <property type="nucleotide sequence ID" value="NZ_CM002299.1"/>
</dbReference>
<keyword evidence="8 14" id="KW-1133">Transmembrane helix</keyword>
<evidence type="ECO:0000256" key="1">
    <source>
        <dbReference type="ARBA" id="ARBA00004429"/>
    </source>
</evidence>
<sequence length="165" mass="18048">MNALLNIRPLFFGLFLLTIISMAFALFYLERTLGLPPCPLCITQRLFVVLVGVFALLAALHNPRGWGRRVYATLCLVSAALGGAVAMRHIWLQNLPEELAPACGPSLEYMLETLPFSETFSVVMMGDGNCAETVWTFAGLSIPEQTLALFVVLAGVSVFQLIRKA</sequence>
<dbReference type="eggNOG" id="COG1495">
    <property type="taxonomic scope" value="Bacteria"/>
</dbReference>
<keyword evidence="9 14" id="KW-0560">Oxidoreductase</keyword>
<feature type="transmembrane region" description="Helical" evidence="15">
    <location>
        <begin position="42"/>
        <end position="60"/>
    </location>
</feature>
<dbReference type="HAMAP" id="MF_00286">
    <property type="entry name" value="DsbB"/>
    <property type="match status" value="1"/>
</dbReference>
<evidence type="ECO:0000256" key="11">
    <source>
        <dbReference type="ARBA" id="ARBA00023157"/>
    </source>
</evidence>
<evidence type="ECO:0000256" key="4">
    <source>
        <dbReference type="ARBA" id="ARBA00022475"/>
    </source>
</evidence>
<proteinExistence type="inferred from homology"/>
<keyword evidence="4 14" id="KW-1003">Cell membrane</keyword>
<comment type="caution">
    <text evidence="16">The sequence shown here is derived from an EMBL/GenBank/DDBJ whole genome shotgun (WGS) entry which is preliminary data.</text>
</comment>
<evidence type="ECO:0000256" key="13">
    <source>
        <dbReference type="ARBA" id="ARBA00023284"/>
    </source>
</evidence>
<evidence type="ECO:0000256" key="10">
    <source>
        <dbReference type="ARBA" id="ARBA00023136"/>
    </source>
</evidence>
<feature type="topological domain" description="Periplasmic" evidence="14">
    <location>
        <begin position="29"/>
        <end position="46"/>
    </location>
</feature>
<name>A4A9H0_9GAMM</name>
<feature type="transmembrane region" description="Helical" evidence="15">
    <location>
        <begin position="12"/>
        <end position="30"/>
    </location>
</feature>
<evidence type="ECO:0000256" key="5">
    <source>
        <dbReference type="ARBA" id="ARBA00022519"/>
    </source>
</evidence>
<dbReference type="InterPro" id="IPR003752">
    <property type="entry name" value="DiS_bond_form_DsbB/BdbC"/>
</dbReference>
<dbReference type="EMBL" id="AAOA02000004">
    <property type="protein sequence ID" value="EAQ97137.1"/>
    <property type="molecule type" value="Genomic_DNA"/>
</dbReference>
<feature type="topological domain" description="Cytoplasmic" evidence="14">
    <location>
        <begin position="64"/>
        <end position="69"/>
    </location>
</feature>
<dbReference type="OrthoDB" id="3711263at2"/>
<organism evidence="16 17">
    <name type="scientific">Congregibacter litoralis KT71</name>
    <dbReference type="NCBI Taxonomy" id="314285"/>
    <lineage>
        <taxon>Bacteria</taxon>
        <taxon>Pseudomonadati</taxon>
        <taxon>Pseudomonadota</taxon>
        <taxon>Gammaproteobacteria</taxon>
        <taxon>Cellvibrionales</taxon>
        <taxon>Halieaceae</taxon>
        <taxon>Congregibacter</taxon>
    </lineage>
</organism>
<dbReference type="SUPFAM" id="SSF158442">
    <property type="entry name" value="DsbB-like"/>
    <property type="match status" value="1"/>
</dbReference>
<dbReference type="PANTHER" id="PTHR36570">
    <property type="entry name" value="DISULFIDE BOND FORMATION PROTEIN B"/>
    <property type="match status" value="1"/>
</dbReference>
<feature type="topological domain" description="Cytoplasmic" evidence="14">
    <location>
        <begin position="1"/>
        <end position="10"/>
    </location>
</feature>
<reference evidence="16 17" key="2">
    <citation type="journal article" date="2009" name="PLoS ONE">
        <title>The photosynthetic apparatus and its regulation in the aerobic gammaproteobacterium Congregibacter litoralis gen. nov., sp. nov.</title>
        <authorList>
            <person name="Spring S."/>
            <person name="Lunsdorf H."/>
            <person name="Fuchs B.M."/>
            <person name="Tindall B.J."/>
        </authorList>
    </citation>
    <scope>NUCLEOTIDE SEQUENCE [LARGE SCALE GENOMIC DNA]</scope>
    <source>
        <strain evidence="16">KT71</strain>
    </source>
</reference>
<comment type="function">
    <text evidence="14">Required for disulfide bond formation in some periplasmic proteins. Acts by oxidizing the DsbA protein.</text>
</comment>
<comment type="subcellular location">
    <subcellularLocation>
        <location evidence="1">Cell inner membrane</location>
        <topology evidence="1">Multi-pass membrane protein</topology>
    </subcellularLocation>
    <subcellularLocation>
        <location evidence="14">Cell membrane</location>
        <topology evidence="14">Multi-pass membrane protein</topology>
    </subcellularLocation>
</comment>
<keyword evidence="7 14" id="KW-0249">Electron transport</keyword>
<evidence type="ECO:0000256" key="8">
    <source>
        <dbReference type="ARBA" id="ARBA00022989"/>
    </source>
</evidence>
<feature type="transmembrane region" description="Helical" evidence="15">
    <location>
        <begin position="145"/>
        <end position="162"/>
    </location>
</feature>
<dbReference type="Pfam" id="PF02600">
    <property type="entry name" value="DsbB"/>
    <property type="match status" value="1"/>
</dbReference>
<evidence type="ECO:0000256" key="12">
    <source>
        <dbReference type="ARBA" id="ARBA00023186"/>
    </source>
</evidence>
<evidence type="ECO:0000256" key="15">
    <source>
        <dbReference type="SAM" id="Phobius"/>
    </source>
</evidence>
<evidence type="ECO:0000256" key="2">
    <source>
        <dbReference type="ARBA" id="ARBA00008823"/>
    </source>
</evidence>
<evidence type="ECO:0000313" key="17">
    <source>
        <dbReference type="Proteomes" id="UP000019205"/>
    </source>
</evidence>
<gene>
    <name evidence="14" type="primary">dsbB</name>
    <name evidence="16" type="ORF">KT71_07154</name>
</gene>
<evidence type="ECO:0000313" key="16">
    <source>
        <dbReference type="EMBL" id="EAQ97137.1"/>
    </source>
</evidence>
<dbReference type="GO" id="GO:0005886">
    <property type="term" value="C:plasma membrane"/>
    <property type="evidence" value="ECO:0007669"/>
    <property type="project" value="UniProtKB-SubCell"/>
</dbReference>
<keyword evidence="12 14" id="KW-0143">Chaperone</keyword>
<keyword evidence="6 14" id="KW-0812">Transmembrane</keyword>
<comment type="caution">
    <text evidence="14">Lacks conserved residue(s) required for the propagation of feature annotation.</text>
</comment>
<dbReference type="GO" id="GO:0009055">
    <property type="term" value="F:electron transfer activity"/>
    <property type="evidence" value="ECO:0007669"/>
    <property type="project" value="UniProtKB-UniRule"/>
</dbReference>
<keyword evidence="10 14" id="KW-0472">Membrane</keyword>
<keyword evidence="17" id="KW-1185">Reference proteome</keyword>
<comment type="similarity">
    <text evidence="2 14">Belongs to the DsbB family.</text>
</comment>
<dbReference type="HOGENOM" id="CLU_098660_1_1_6"/>
<feature type="transmembrane region" description="Helical" evidence="15">
    <location>
        <begin position="72"/>
        <end position="91"/>
    </location>
</feature>
<dbReference type="GO" id="GO:0015035">
    <property type="term" value="F:protein-disulfide reductase activity"/>
    <property type="evidence" value="ECO:0007669"/>
    <property type="project" value="UniProtKB-UniRule"/>
</dbReference>
<keyword evidence="3 14" id="KW-0813">Transport</keyword>
<dbReference type="STRING" id="314285.KT71_07154"/>
<reference evidence="16 17" key="1">
    <citation type="journal article" date="2007" name="Proc. Natl. Acad. Sci. U.S.A.">
        <title>Characterization of a marine gammaproteobacterium capable of aerobic anoxygenic photosynthesis.</title>
        <authorList>
            <person name="Fuchs B.M."/>
            <person name="Spring S."/>
            <person name="Teeling H."/>
            <person name="Quast C."/>
            <person name="Wulf J."/>
            <person name="Schattenhofer M."/>
            <person name="Yan S."/>
            <person name="Ferriera S."/>
            <person name="Johnson J."/>
            <person name="Glockner F.O."/>
            <person name="Amann R."/>
        </authorList>
    </citation>
    <scope>NUCLEOTIDE SEQUENCE [LARGE SCALE GENOMIC DNA]</scope>
    <source>
        <strain evidence="16">KT71</strain>
    </source>
</reference>
<evidence type="ECO:0000256" key="3">
    <source>
        <dbReference type="ARBA" id="ARBA00022448"/>
    </source>
</evidence>